<dbReference type="InterPro" id="IPR029058">
    <property type="entry name" value="AB_hydrolase_fold"/>
</dbReference>
<feature type="domain" description="Serine aminopeptidase S33" evidence="2">
    <location>
        <begin position="59"/>
        <end position="173"/>
    </location>
</feature>
<evidence type="ECO:0000256" key="1">
    <source>
        <dbReference type="ARBA" id="ARBA00022801"/>
    </source>
</evidence>
<dbReference type="Gene3D" id="3.40.50.1820">
    <property type="entry name" value="alpha/beta hydrolase"/>
    <property type="match status" value="1"/>
</dbReference>
<accession>A0A1F5Z980</accession>
<dbReference type="Pfam" id="PF12146">
    <property type="entry name" value="Hydrolase_4"/>
    <property type="match status" value="1"/>
</dbReference>
<dbReference type="SUPFAM" id="SSF53474">
    <property type="entry name" value="alpha/beta-Hydrolases"/>
    <property type="match status" value="1"/>
</dbReference>
<gene>
    <name evidence="3" type="ORF">A2154_04075</name>
</gene>
<name>A0A1F5Z980_9BACT</name>
<dbReference type="InterPro" id="IPR050261">
    <property type="entry name" value="FrsA_esterase"/>
</dbReference>
<evidence type="ECO:0000313" key="4">
    <source>
        <dbReference type="Proteomes" id="UP000176854"/>
    </source>
</evidence>
<dbReference type="Proteomes" id="UP000176854">
    <property type="component" value="Unassembled WGS sequence"/>
</dbReference>
<proteinExistence type="predicted"/>
<dbReference type="AlphaFoldDB" id="A0A1F5Z980"/>
<organism evidence="3 4">
    <name type="scientific">Candidatus Gottesmanbacteria bacterium RBG_16_43_7</name>
    <dbReference type="NCBI Taxonomy" id="1798373"/>
    <lineage>
        <taxon>Bacteria</taxon>
        <taxon>Candidatus Gottesmaniibacteriota</taxon>
    </lineage>
</organism>
<keyword evidence="1" id="KW-0378">Hydrolase</keyword>
<evidence type="ECO:0000259" key="2">
    <source>
        <dbReference type="Pfam" id="PF12146"/>
    </source>
</evidence>
<dbReference type="EMBL" id="MFJC01000042">
    <property type="protein sequence ID" value="OGG08884.1"/>
    <property type="molecule type" value="Genomic_DNA"/>
</dbReference>
<dbReference type="InterPro" id="IPR022742">
    <property type="entry name" value="Hydrolase_4"/>
</dbReference>
<dbReference type="PANTHER" id="PTHR22946:SF9">
    <property type="entry name" value="POLYKETIDE TRANSFERASE AF380"/>
    <property type="match status" value="1"/>
</dbReference>
<comment type="caution">
    <text evidence="3">The sequence shown here is derived from an EMBL/GenBank/DDBJ whole genome shotgun (WGS) entry which is preliminary data.</text>
</comment>
<dbReference type="STRING" id="1798373.A2154_04075"/>
<evidence type="ECO:0000313" key="3">
    <source>
        <dbReference type="EMBL" id="OGG08884.1"/>
    </source>
</evidence>
<sequence>MTIPYLRSRTYQSSLGAMNQISVNESFTAYTTTYNSDGLTINGYLTKPVGVVPPGGWPAIVFIHGYIPPSVYKTTENYVSYADTLSRGGFVVYKIDLRGNDSSEGEASGAYYSGDYIIDTLNAAAALSVSGFVNPDAIGLWGHSMGGNVVLRALVASPKIKAAVIWAGAVYTYADMQKYGIQDTSWRPPADTTQRQRRRNQLREKYGNYTPGHWFWEQVVPTNYLDGVGGALEIHHAVDDEVVNIAYSRNLMKIFDHTSIPHELYEYATGGHNLTGEAYNQAMERSIRFYRQQFNLPEQ</sequence>
<reference evidence="3 4" key="1">
    <citation type="journal article" date="2016" name="Nat. Commun.">
        <title>Thousands of microbial genomes shed light on interconnected biogeochemical processes in an aquifer system.</title>
        <authorList>
            <person name="Anantharaman K."/>
            <person name="Brown C.T."/>
            <person name="Hug L.A."/>
            <person name="Sharon I."/>
            <person name="Castelle C.J."/>
            <person name="Probst A.J."/>
            <person name="Thomas B.C."/>
            <person name="Singh A."/>
            <person name="Wilkins M.J."/>
            <person name="Karaoz U."/>
            <person name="Brodie E.L."/>
            <person name="Williams K.H."/>
            <person name="Hubbard S.S."/>
            <person name="Banfield J.F."/>
        </authorList>
    </citation>
    <scope>NUCLEOTIDE SEQUENCE [LARGE SCALE GENOMIC DNA]</scope>
</reference>
<dbReference type="GO" id="GO:0052689">
    <property type="term" value="F:carboxylic ester hydrolase activity"/>
    <property type="evidence" value="ECO:0007669"/>
    <property type="project" value="UniProtKB-ARBA"/>
</dbReference>
<protein>
    <recommendedName>
        <fullName evidence="2">Serine aminopeptidase S33 domain-containing protein</fullName>
    </recommendedName>
</protein>
<dbReference type="PANTHER" id="PTHR22946">
    <property type="entry name" value="DIENELACTONE HYDROLASE DOMAIN-CONTAINING PROTEIN-RELATED"/>
    <property type="match status" value="1"/>
</dbReference>